<dbReference type="PANTHER" id="PTHR22926">
    <property type="entry name" value="PHOSPHO-N-ACETYLMURAMOYL-PENTAPEPTIDE-TRANSFERASE"/>
    <property type="match status" value="1"/>
</dbReference>
<dbReference type="GO" id="GO:0005886">
    <property type="term" value="C:plasma membrane"/>
    <property type="evidence" value="ECO:0007669"/>
    <property type="project" value="TreeGrafter"/>
</dbReference>
<gene>
    <name evidence="8" type="ORF">FYJ80_05785</name>
</gene>
<comment type="cofactor">
    <cofactor evidence="6">
        <name>Mg(2+)</name>
        <dbReference type="ChEBI" id="CHEBI:18420"/>
    </cofactor>
</comment>
<dbReference type="PANTHER" id="PTHR22926:SF5">
    <property type="entry name" value="PHOSPHO-N-ACETYLMURAMOYL-PENTAPEPTIDE-TRANSFERASE HOMOLOG"/>
    <property type="match status" value="1"/>
</dbReference>
<keyword evidence="6" id="KW-0479">Metal-binding</keyword>
<feature type="binding site" evidence="6">
    <location>
        <position position="201"/>
    </location>
    <ligand>
        <name>Mg(2+)</name>
        <dbReference type="ChEBI" id="CHEBI:18420"/>
    </ligand>
</feature>
<comment type="subcellular location">
    <subcellularLocation>
        <location evidence="1">Membrane</location>
        <topology evidence="1">Multi-pass membrane protein</topology>
    </subcellularLocation>
</comment>
<dbReference type="AlphaFoldDB" id="A0A7X2TRM6"/>
<dbReference type="GO" id="GO:0071555">
    <property type="term" value="P:cell wall organization"/>
    <property type="evidence" value="ECO:0007669"/>
    <property type="project" value="TreeGrafter"/>
</dbReference>
<feature type="binding site" evidence="6">
    <location>
        <position position="146"/>
    </location>
    <ligand>
        <name>Mg(2+)</name>
        <dbReference type="ChEBI" id="CHEBI:18420"/>
    </ligand>
</feature>
<dbReference type="Proteomes" id="UP000460549">
    <property type="component" value="Unassembled WGS sequence"/>
</dbReference>
<sequence length="295" mass="32522">MSLLISFLLCFISMPLVIKASKRFTSPIKSELGEHAKKAGTPAFGSIAIVFSLIISIALFLSKEQRDIFLPAIIIFFLIGFIDDFLKVKRTSSDGLKSISKLILQSLGAIVISYLIREQGYYINFNSYIYYPFSIFLIIFFVNGVNITDGLDSLAVKSAIPPLVMLTLCFSSLKAVSLIVISVYVAFLFYNCPKASIFMGDGGSHILGATLATLALLSQRPIIVTISCGVFALELLSSFIQIFSIRLFKKKVFSIAPLHHALEKKGMNEEKICDRAACLSFFFSIFSATLLKGLL</sequence>
<dbReference type="GO" id="GO:0016780">
    <property type="term" value="F:phosphotransferase activity, for other substituted phosphate groups"/>
    <property type="evidence" value="ECO:0007669"/>
    <property type="project" value="InterPro"/>
</dbReference>
<keyword evidence="6" id="KW-0460">Magnesium</keyword>
<feature type="transmembrane region" description="Helical" evidence="7">
    <location>
        <begin position="98"/>
        <end position="116"/>
    </location>
</feature>
<evidence type="ECO:0000256" key="6">
    <source>
        <dbReference type="PIRSR" id="PIRSR600715-1"/>
    </source>
</evidence>
<comment type="caution">
    <text evidence="8">The sequence shown here is derived from an EMBL/GenBank/DDBJ whole genome shotgun (WGS) entry which is preliminary data.</text>
</comment>
<evidence type="ECO:0000313" key="8">
    <source>
        <dbReference type="EMBL" id="MSU06290.1"/>
    </source>
</evidence>
<feature type="transmembrane region" description="Helical" evidence="7">
    <location>
        <begin position="128"/>
        <end position="147"/>
    </location>
</feature>
<keyword evidence="9" id="KW-1185">Reference proteome</keyword>
<evidence type="ECO:0000256" key="5">
    <source>
        <dbReference type="ARBA" id="ARBA00023136"/>
    </source>
</evidence>
<evidence type="ECO:0000313" key="9">
    <source>
        <dbReference type="Proteomes" id="UP000460549"/>
    </source>
</evidence>
<keyword evidence="3 7" id="KW-0812">Transmembrane</keyword>
<reference evidence="8 9" key="1">
    <citation type="submission" date="2019-08" db="EMBL/GenBank/DDBJ databases">
        <title>In-depth cultivation of the pig gut microbiome towards novel bacterial diversity and tailored functional studies.</title>
        <authorList>
            <person name="Wylensek D."/>
            <person name="Hitch T.C.A."/>
            <person name="Clavel T."/>
        </authorList>
    </citation>
    <scope>NUCLEOTIDE SEQUENCE [LARGE SCALE GENOMIC DNA]</scope>
    <source>
        <strain evidence="8 9">NM-380-WT-3C1</strain>
    </source>
</reference>
<feature type="transmembrane region" description="Helical" evidence="7">
    <location>
        <begin position="222"/>
        <end position="243"/>
    </location>
</feature>
<dbReference type="Pfam" id="PF00953">
    <property type="entry name" value="Glycos_transf_4"/>
    <property type="match status" value="1"/>
</dbReference>
<evidence type="ECO:0000256" key="2">
    <source>
        <dbReference type="ARBA" id="ARBA00022679"/>
    </source>
</evidence>
<keyword evidence="5 7" id="KW-0472">Membrane</keyword>
<dbReference type="GO" id="GO:0046872">
    <property type="term" value="F:metal ion binding"/>
    <property type="evidence" value="ECO:0007669"/>
    <property type="project" value="UniProtKB-KW"/>
</dbReference>
<proteinExistence type="predicted"/>
<organism evidence="8 9">
    <name type="scientific">Bullifex porci</name>
    <dbReference type="NCBI Taxonomy" id="2606638"/>
    <lineage>
        <taxon>Bacteria</taxon>
        <taxon>Pseudomonadati</taxon>
        <taxon>Spirochaetota</taxon>
        <taxon>Spirochaetia</taxon>
        <taxon>Spirochaetales</taxon>
        <taxon>Spirochaetaceae</taxon>
        <taxon>Bullifex</taxon>
    </lineage>
</organism>
<protein>
    <recommendedName>
        <fullName evidence="10">Phospho-N-acetylmuramoyl-pentapeptide-transferase</fullName>
    </recommendedName>
</protein>
<evidence type="ECO:0000256" key="4">
    <source>
        <dbReference type="ARBA" id="ARBA00022989"/>
    </source>
</evidence>
<dbReference type="EMBL" id="VUNN01000009">
    <property type="protein sequence ID" value="MSU06290.1"/>
    <property type="molecule type" value="Genomic_DNA"/>
</dbReference>
<keyword evidence="2" id="KW-0808">Transferase</keyword>
<evidence type="ECO:0000256" key="3">
    <source>
        <dbReference type="ARBA" id="ARBA00022692"/>
    </source>
</evidence>
<evidence type="ECO:0008006" key="10">
    <source>
        <dbReference type="Google" id="ProtNLM"/>
    </source>
</evidence>
<keyword evidence="4 7" id="KW-1133">Transmembrane helix</keyword>
<name>A0A7X2TRM6_9SPIO</name>
<feature type="transmembrane region" description="Helical" evidence="7">
    <location>
        <begin position="43"/>
        <end position="61"/>
    </location>
</feature>
<accession>A0A7X2TRM6</accession>
<evidence type="ECO:0000256" key="1">
    <source>
        <dbReference type="ARBA" id="ARBA00004141"/>
    </source>
</evidence>
<dbReference type="GO" id="GO:0044038">
    <property type="term" value="P:cell wall macromolecule biosynthetic process"/>
    <property type="evidence" value="ECO:0007669"/>
    <property type="project" value="TreeGrafter"/>
</dbReference>
<evidence type="ECO:0000256" key="7">
    <source>
        <dbReference type="SAM" id="Phobius"/>
    </source>
</evidence>
<feature type="transmembrane region" description="Helical" evidence="7">
    <location>
        <begin position="68"/>
        <end position="86"/>
    </location>
</feature>
<feature type="transmembrane region" description="Helical" evidence="7">
    <location>
        <begin position="197"/>
        <end position="216"/>
    </location>
</feature>
<dbReference type="RefSeq" id="WP_154425266.1">
    <property type="nucleotide sequence ID" value="NZ_VUNN01000009.1"/>
</dbReference>
<feature type="transmembrane region" description="Helical" evidence="7">
    <location>
        <begin position="159"/>
        <end position="190"/>
    </location>
</feature>
<dbReference type="InterPro" id="IPR000715">
    <property type="entry name" value="Glycosyl_transferase_4"/>
</dbReference>